<dbReference type="KEGG" id="mbn:Mboo_0191"/>
<keyword evidence="9" id="KW-1185">Reference proteome</keyword>
<feature type="transmembrane region" description="Helical" evidence="6">
    <location>
        <begin position="187"/>
        <end position="209"/>
    </location>
</feature>
<dbReference type="AlphaFoldDB" id="A7I4Q3"/>
<proteinExistence type="predicted"/>
<evidence type="ECO:0000256" key="6">
    <source>
        <dbReference type="SAM" id="Phobius"/>
    </source>
</evidence>
<dbReference type="eggNOG" id="arCOG03117">
    <property type="taxonomic scope" value="Archaea"/>
</dbReference>
<feature type="transmembrane region" description="Helical" evidence="6">
    <location>
        <begin position="154"/>
        <end position="175"/>
    </location>
</feature>
<name>A7I4Q3_METB6</name>
<reference evidence="9" key="1">
    <citation type="journal article" date="2015" name="Microbiology">
        <title>Genome of Methanoregula boonei 6A8 reveals adaptations to oligotrophic peatland environments.</title>
        <authorList>
            <person name="Braeuer S."/>
            <person name="Cadillo-Quiroz H."/>
            <person name="Kyrpides N."/>
            <person name="Woyke T."/>
            <person name="Goodwin L."/>
            <person name="Detter C."/>
            <person name="Podell S."/>
            <person name="Yavitt J.B."/>
            <person name="Zinder S.H."/>
        </authorList>
    </citation>
    <scope>NUCLEOTIDE SEQUENCE [LARGE SCALE GENOMIC DNA]</scope>
    <source>
        <strain evidence="9">DSM 21154 / JCM 14090 / 6A8</strain>
    </source>
</reference>
<evidence type="ECO:0000256" key="3">
    <source>
        <dbReference type="ARBA" id="ARBA00022692"/>
    </source>
</evidence>
<evidence type="ECO:0000313" key="8">
    <source>
        <dbReference type="EMBL" id="ABS54714.1"/>
    </source>
</evidence>
<dbReference type="OrthoDB" id="124211at2157"/>
<dbReference type="InterPro" id="IPR032816">
    <property type="entry name" value="VTT_dom"/>
</dbReference>
<keyword evidence="4 6" id="KW-1133">Transmembrane helix</keyword>
<dbReference type="RefSeq" id="WP_011991202.1">
    <property type="nucleotide sequence ID" value="NC_009712.1"/>
</dbReference>
<dbReference type="GeneID" id="5411516"/>
<evidence type="ECO:0000256" key="2">
    <source>
        <dbReference type="ARBA" id="ARBA00022475"/>
    </source>
</evidence>
<protein>
    <submittedName>
        <fullName evidence="8">Putative membrane protein</fullName>
    </submittedName>
</protein>
<evidence type="ECO:0000313" key="9">
    <source>
        <dbReference type="Proteomes" id="UP000002408"/>
    </source>
</evidence>
<accession>A7I4Q3</accession>
<keyword evidence="2" id="KW-1003">Cell membrane</keyword>
<feature type="domain" description="VTT" evidence="7">
    <location>
        <begin position="49"/>
        <end position="173"/>
    </location>
</feature>
<keyword evidence="3 6" id="KW-0812">Transmembrane</keyword>
<feature type="transmembrane region" description="Helical" evidence="6">
    <location>
        <begin position="27"/>
        <end position="50"/>
    </location>
</feature>
<dbReference type="Proteomes" id="UP000002408">
    <property type="component" value="Chromosome"/>
</dbReference>
<evidence type="ECO:0000256" key="1">
    <source>
        <dbReference type="ARBA" id="ARBA00004651"/>
    </source>
</evidence>
<dbReference type="GO" id="GO:0005886">
    <property type="term" value="C:plasma membrane"/>
    <property type="evidence" value="ECO:0007669"/>
    <property type="project" value="UniProtKB-SubCell"/>
</dbReference>
<dbReference type="STRING" id="456442.Mboo_0191"/>
<dbReference type="PANTHER" id="PTHR30353">
    <property type="entry name" value="INNER MEMBRANE PROTEIN DEDA-RELATED"/>
    <property type="match status" value="1"/>
</dbReference>
<dbReference type="HOGENOM" id="CLU_044208_6_1_2"/>
<evidence type="ECO:0000256" key="5">
    <source>
        <dbReference type="ARBA" id="ARBA00023136"/>
    </source>
</evidence>
<dbReference type="Pfam" id="PF09335">
    <property type="entry name" value="VTT_dom"/>
    <property type="match status" value="1"/>
</dbReference>
<sequence>MLLPFNIIDVVLHFDKYLPVILQQYGLWTYVVLFLILFLETGIVIAPFLPGDSMLFVAGALAGTGLLDIRILLATLVIACVLGDTVNYWIGYTFEMKVLEWRYSLVKKEHLEETHRYFEKYGGFTIVIARFMPFIRTFAPFLAGVGKMRYSWFVGYNILGGVLWASLFLLTGYFVGNLPIVQANFGLITYAIIAISLVALVSVFAKIYLTMKKEKGSGKA</sequence>
<feature type="transmembrane region" description="Helical" evidence="6">
    <location>
        <begin position="121"/>
        <end position="142"/>
    </location>
</feature>
<keyword evidence="5 6" id="KW-0472">Membrane</keyword>
<gene>
    <name evidence="8" type="ordered locus">Mboo_0191</name>
</gene>
<dbReference type="EMBL" id="CP000780">
    <property type="protein sequence ID" value="ABS54714.1"/>
    <property type="molecule type" value="Genomic_DNA"/>
</dbReference>
<evidence type="ECO:0000259" key="7">
    <source>
        <dbReference type="Pfam" id="PF09335"/>
    </source>
</evidence>
<dbReference type="PANTHER" id="PTHR30353:SF0">
    <property type="entry name" value="TRANSMEMBRANE PROTEIN"/>
    <property type="match status" value="1"/>
</dbReference>
<dbReference type="InterPro" id="IPR032818">
    <property type="entry name" value="DedA-like"/>
</dbReference>
<organism evidence="8 9">
    <name type="scientific">Methanoregula boonei (strain DSM 21154 / JCM 14090 / 6A8)</name>
    <dbReference type="NCBI Taxonomy" id="456442"/>
    <lineage>
        <taxon>Archaea</taxon>
        <taxon>Methanobacteriati</taxon>
        <taxon>Methanobacteriota</taxon>
        <taxon>Stenosarchaea group</taxon>
        <taxon>Methanomicrobia</taxon>
        <taxon>Methanomicrobiales</taxon>
        <taxon>Methanoregulaceae</taxon>
        <taxon>Methanoregula</taxon>
    </lineage>
</organism>
<feature type="transmembrane region" description="Helical" evidence="6">
    <location>
        <begin position="71"/>
        <end position="90"/>
    </location>
</feature>
<comment type="subcellular location">
    <subcellularLocation>
        <location evidence="1">Cell membrane</location>
        <topology evidence="1">Multi-pass membrane protein</topology>
    </subcellularLocation>
</comment>
<evidence type="ECO:0000256" key="4">
    <source>
        <dbReference type="ARBA" id="ARBA00022989"/>
    </source>
</evidence>